<gene>
    <name evidence="2" type="ORF">NMU03_03185</name>
</gene>
<name>A0ABY5I531_9FIRM</name>
<dbReference type="Proteomes" id="UP001060112">
    <property type="component" value="Chromosome"/>
</dbReference>
<dbReference type="PROSITE" id="PS50883">
    <property type="entry name" value="EAL"/>
    <property type="match status" value="1"/>
</dbReference>
<dbReference type="Pfam" id="PF00563">
    <property type="entry name" value="EAL"/>
    <property type="match status" value="1"/>
</dbReference>
<dbReference type="PANTHER" id="PTHR33121">
    <property type="entry name" value="CYCLIC DI-GMP PHOSPHODIESTERASE PDEF"/>
    <property type="match status" value="1"/>
</dbReference>
<evidence type="ECO:0000313" key="2">
    <source>
        <dbReference type="EMBL" id="UTY39828.1"/>
    </source>
</evidence>
<evidence type="ECO:0000313" key="3">
    <source>
        <dbReference type="Proteomes" id="UP001060112"/>
    </source>
</evidence>
<accession>A0ABY5I531</accession>
<feature type="domain" description="EAL" evidence="1">
    <location>
        <begin position="1"/>
        <end position="56"/>
    </location>
</feature>
<dbReference type="EMBL" id="CP101620">
    <property type="protein sequence ID" value="UTY39828.1"/>
    <property type="molecule type" value="Genomic_DNA"/>
</dbReference>
<reference evidence="2" key="1">
    <citation type="submission" date="2022-07" db="EMBL/GenBank/DDBJ databases">
        <title>Faecal culturing of patients with breast cancer.</title>
        <authorList>
            <person name="Teng N.M.Y."/>
            <person name="Kiu R."/>
            <person name="Evans R."/>
            <person name="Baker D.J."/>
            <person name="Zenner C."/>
            <person name="Robinson S.D."/>
            <person name="Hall L.J."/>
        </authorList>
    </citation>
    <scope>NUCLEOTIDE SEQUENCE</scope>
    <source>
        <strain evidence="2">LH1062</strain>
    </source>
</reference>
<proteinExistence type="predicted"/>
<organism evidence="2 3">
    <name type="scientific">Allocoprobacillus halotolerans</name>
    <dbReference type="NCBI Taxonomy" id="2944914"/>
    <lineage>
        <taxon>Bacteria</taxon>
        <taxon>Bacillati</taxon>
        <taxon>Bacillota</taxon>
        <taxon>Erysipelotrichia</taxon>
        <taxon>Erysipelotrichales</taxon>
        <taxon>Erysipelotrichaceae</taxon>
        <taxon>Allocoprobacillus</taxon>
    </lineage>
</organism>
<protein>
    <submittedName>
        <fullName evidence="2">EAL domain-containing protein</fullName>
    </submittedName>
</protein>
<dbReference type="InterPro" id="IPR001633">
    <property type="entry name" value="EAL_dom"/>
</dbReference>
<sequence>MVKLAKNLSIETVVEGVETKEYHDLMKSFGCDYGQGYYYDKPMSQQEFNQRYMKKMEGGIV</sequence>
<dbReference type="SUPFAM" id="SSF141868">
    <property type="entry name" value="EAL domain-like"/>
    <property type="match status" value="1"/>
</dbReference>
<dbReference type="InterPro" id="IPR050706">
    <property type="entry name" value="Cyclic-di-GMP_PDE-like"/>
</dbReference>
<evidence type="ECO:0000259" key="1">
    <source>
        <dbReference type="PROSITE" id="PS50883"/>
    </source>
</evidence>
<dbReference type="Gene3D" id="3.20.20.450">
    <property type="entry name" value="EAL domain"/>
    <property type="match status" value="1"/>
</dbReference>
<dbReference type="PANTHER" id="PTHR33121:SF70">
    <property type="entry name" value="SIGNALING PROTEIN YKOW"/>
    <property type="match status" value="1"/>
</dbReference>
<dbReference type="InterPro" id="IPR035919">
    <property type="entry name" value="EAL_sf"/>
</dbReference>
<keyword evidence="3" id="KW-1185">Reference proteome</keyword>